<name>A0ABM7VC98_9BACT</name>
<dbReference type="NCBIfam" id="TIGR02046">
    <property type="entry name" value="sdhC_b558_fam"/>
    <property type="match status" value="1"/>
</dbReference>
<sequence>MSWVKQTLGSTIGRKFLVSLTGLLLISFLLVHCIINSFALISPELYNDAGNFMGSNPFISVVAKVLFAGILVHVIVSAALTVFNRKARGGNAYAVTGNNKKVKWASKNMGLLGSVLLLFIVGHLAHFWVRIQFTELPGEFMLADGHHNLYAMLREGYSHAWIVALYVISMIPLAYHLNHGFQSAFQTLGLNHKNYTPAINAVGAAFSIVIPLLFAAVPLAFFFGVIS</sequence>
<dbReference type="RefSeq" id="WP_332922748.1">
    <property type="nucleotide sequence ID" value="NZ_AP025292.1"/>
</dbReference>
<dbReference type="SUPFAM" id="SSF81343">
    <property type="entry name" value="Fumarate reductase respiratory complex transmembrane subunits"/>
    <property type="match status" value="1"/>
</dbReference>
<keyword evidence="1" id="KW-1133">Transmembrane helix</keyword>
<keyword evidence="1" id="KW-0812">Transmembrane</keyword>
<dbReference type="Gene3D" id="1.20.1300.10">
    <property type="entry name" value="Fumarate reductase/succinate dehydrogenase, transmembrane subunit"/>
    <property type="match status" value="1"/>
</dbReference>
<reference evidence="2 3" key="1">
    <citation type="submission" date="2021-12" db="EMBL/GenBank/DDBJ databases">
        <title>Genome sequencing of bacteria with rrn-lacking chromosome and rrn-plasmid.</title>
        <authorList>
            <person name="Anda M."/>
            <person name="Iwasaki W."/>
        </authorList>
    </citation>
    <scope>NUCLEOTIDE SEQUENCE [LARGE SCALE GENOMIC DNA]</scope>
    <source>
        <strain evidence="2 3">NBRC 101262</strain>
    </source>
</reference>
<keyword evidence="1" id="KW-0472">Membrane</keyword>
<organism evidence="2 3">
    <name type="scientific">Persicobacter psychrovividus</name>
    <dbReference type="NCBI Taxonomy" id="387638"/>
    <lineage>
        <taxon>Bacteria</taxon>
        <taxon>Pseudomonadati</taxon>
        <taxon>Bacteroidota</taxon>
        <taxon>Cytophagia</taxon>
        <taxon>Cytophagales</taxon>
        <taxon>Persicobacteraceae</taxon>
        <taxon>Persicobacter</taxon>
    </lineage>
</organism>
<feature type="transmembrane region" description="Helical" evidence="1">
    <location>
        <begin position="61"/>
        <end position="83"/>
    </location>
</feature>
<proteinExistence type="predicted"/>
<keyword evidence="3" id="KW-1185">Reference proteome</keyword>
<gene>
    <name evidence="2" type="primary">sdhC</name>
    <name evidence="2" type="ORF">PEPS_07890</name>
</gene>
<feature type="transmembrane region" description="Helical" evidence="1">
    <location>
        <begin position="198"/>
        <end position="226"/>
    </location>
</feature>
<feature type="transmembrane region" description="Helical" evidence="1">
    <location>
        <begin position="16"/>
        <end position="41"/>
    </location>
</feature>
<feature type="transmembrane region" description="Helical" evidence="1">
    <location>
        <begin position="158"/>
        <end position="177"/>
    </location>
</feature>
<protein>
    <submittedName>
        <fullName evidence="2">Succinate dehydrogenase</fullName>
    </submittedName>
</protein>
<evidence type="ECO:0000313" key="3">
    <source>
        <dbReference type="Proteomes" id="UP001354989"/>
    </source>
</evidence>
<dbReference type="InterPro" id="IPR011138">
    <property type="entry name" value="Cytochrome_b-558"/>
</dbReference>
<dbReference type="Proteomes" id="UP001354989">
    <property type="component" value="Chromosome"/>
</dbReference>
<dbReference type="InterPro" id="IPR034804">
    <property type="entry name" value="SQR/QFR_C/D"/>
</dbReference>
<evidence type="ECO:0000256" key="1">
    <source>
        <dbReference type="SAM" id="Phobius"/>
    </source>
</evidence>
<dbReference type="CDD" id="cd03498">
    <property type="entry name" value="SQR_TypeB_2_TM"/>
    <property type="match status" value="1"/>
</dbReference>
<dbReference type="EMBL" id="AP025292">
    <property type="protein sequence ID" value="BDC98508.1"/>
    <property type="molecule type" value="Genomic_DNA"/>
</dbReference>
<feature type="transmembrane region" description="Helical" evidence="1">
    <location>
        <begin position="109"/>
        <end position="129"/>
    </location>
</feature>
<evidence type="ECO:0000313" key="2">
    <source>
        <dbReference type="EMBL" id="BDC98508.1"/>
    </source>
</evidence>
<accession>A0ABM7VC98</accession>